<evidence type="ECO:0000313" key="3">
    <source>
        <dbReference type="EMBL" id="KJF65769.1"/>
    </source>
</evidence>
<gene>
    <name evidence="3" type="ORF">RS75_21505</name>
</gene>
<dbReference type="InterPro" id="IPR029261">
    <property type="entry name" value="Transposase_Znf"/>
</dbReference>
<dbReference type="Pfam" id="PF01610">
    <property type="entry name" value="DDE_Tnp_ISL3"/>
    <property type="match status" value="1"/>
</dbReference>
<evidence type="ECO:0008006" key="5">
    <source>
        <dbReference type="Google" id="ProtNLM"/>
    </source>
</evidence>
<accession>A0ABR5CM37</accession>
<evidence type="ECO:0000313" key="4">
    <source>
        <dbReference type="Proteomes" id="UP000052068"/>
    </source>
</evidence>
<dbReference type="NCBIfam" id="NF033550">
    <property type="entry name" value="transpos_ISL3"/>
    <property type="match status" value="1"/>
</dbReference>
<feature type="domain" description="Transposase IS204/IS1001/IS1096/IS1165 zinc-finger" evidence="2">
    <location>
        <begin position="38"/>
        <end position="80"/>
    </location>
</feature>
<name>A0ABR5CM37_9HYPH</name>
<dbReference type="PANTHER" id="PTHR33498:SF1">
    <property type="entry name" value="TRANSPOSASE FOR INSERTION SEQUENCE ELEMENT IS1557"/>
    <property type="match status" value="1"/>
</dbReference>
<dbReference type="PANTHER" id="PTHR33498">
    <property type="entry name" value="TRANSPOSASE FOR INSERTION SEQUENCE ELEMENT IS1557"/>
    <property type="match status" value="1"/>
</dbReference>
<keyword evidence="4" id="KW-1185">Reference proteome</keyword>
<feature type="domain" description="Transposase IS204/IS1001/IS1096/IS1165 DDE" evidence="1">
    <location>
        <begin position="160"/>
        <end position="256"/>
    </location>
</feature>
<dbReference type="Pfam" id="PF14690">
    <property type="entry name" value="Zn_ribbon_ISL3"/>
    <property type="match status" value="1"/>
</dbReference>
<dbReference type="EMBL" id="JWJH01000024">
    <property type="protein sequence ID" value="KJF65769.1"/>
    <property type="molecule type" value="Genomic_DNA"/>
</dbReference>
<comment type="caution">
    <text evidence="3">The sequence shown here is derived from an EMBL/GenBank/DDBJ whole genome shotgun (WGS) entry which is preliminary data.</text>
</comment>
<sequence length="280" mass="31268">MATKFRLSSLIPAGLIVERSDESNGVIIVSARAAANRRACPLCNRMSDRVHSRYVRIIADLPCAGTKVQLRLSARRFVCKMTFCRRRIFVERFGELVVPERSRRTARLDTIVHHLGLALGGRPAAAFAKRLMIPVSNDTLIRAVRRKSTAPDDTLSVVRVDDWAFRRNHRYGTVVCDLERRRIIKLLPDREIATVSTFLAQHPEITIISRDRGGGYREAAARALPHAAQVADRWHLTENASAAFLDVVRKSVRAIRTAIGATTIDPKLLTALNGCNMTVI</sequence>
<protein>
    <recommendedName>
        <fullName evidence="5">Transposase</fullName>
    </recommendedName>
</protein>
<reference evidence="3 4" key="1">
    <citation type="submission" date="2015-03" db="EMBL/GenBank/DDBJ databases">
        <title>Draft Genome Sequences of Agrobacterium nepotum Strain 39/7T (= CFBP 7436T = LMG 26435T) and Agrobacterium sp. Strain KFB 330 (= CFBP 8308 = LMG 28674).</title>
        <authorList>
            <person name="Kuzmanovic N."/>
            <person name="Pulawska J."/>
            <person name="Obradovic A."/>
        </authorList>
    </citation>
    <scope>NUCLEOTIDE SEQUENCE [LARGE SCALE GENOMIC DNA]</scope>
    <source>
        <strain evidence="3 4">39/7</strain>
    </source>
</reference>
<dbReference type="Proteomes" id="UP000052068">
    <property type="component" value="Unassembled WGS sequence"/>
</dbReference>
<evidence type="ECO:0000259" key="2">
    <source>
        <dbReference type="Pfam" id="PF14690"/>
    </source>
</evidence>
<organism evidence="3 4">
    <name type="scientific">Rhizobium nepotum 39/7</name>
    <dbReference type="NCBI Taxonomy" id="1368418"/>
    <lineage>
        <taxon>Bacteria</taxon>
        <taxon>Pseudomonadati</taxon>
        <taxon>Pseudomonadota</taxon>
        <taxon>Alphaproteobacteria</taxon>
        <taxon>Hyphomicrobiales</taxon>
        <taxon>Rhizobiaceae</taxon>
        <taxon>Rhizobium/Agrobacterium group</taxon>
        <taxon>Rhizobium</taxon>
    </lineage>
</organism>
<evidence type="ECO:0000259" key="1">
    <source>
        <dbReference type="Pfam" id="PF01610"/>
    </source>
</evidence>
<dbReference type="InterPro" id="IPR047951">
    <property type="entry name" value="Transpos_ISL3"/>
</dbReference>
<proteinExistence type="predicted"/>
<dbReference type="InterPro" id="IPR002560">
    <property type="entry name" value="Transposase_DDE"/>
</dbReference>